<evidence type="ECO:0000313" key="3">
    <source>
        <dbReference type="Proteomes" id="UP001501237"/>
    </source>
</evidence>
<feature type="transmembrane region" description="Helical" evidence="1">
    <location>
        <begin position="242"/>
        <end position="261"/>
    </location>
</feature>
<dbReference type="EMBL" id="BAAAUV010000006">
    <property type="protein sequence ID" value="GAA3209492.1"/>
    <property type="molecule type" value="Genomic_DNA"/>
</dbReference>
<feature type="transmembrane region" description="Helical" evidence="1">
    <location>
        <begin position="420"/>
        <end position="437"/>
    </location>
</feature>
<keyword evidence="1" id="KW-0812">Transmembrane</keyword>
<keyword evidence="3" id="KW-1185">Reference proteome</keyword>
<feature type="transmembrane region" description="Helical" evidence="1">
    <location>
        <begin position="322"/>
        <end position="344"/>
    </location>
</feature>
<keyword evidence="1" id="KW-0472">Membrane</keyword>
<organism evidence="2 3">
    <name type="scientific">Actinocorallia longicatena</name>
    <dbReference type="NCBI Taxonomy" id="111803"/>
    <lineage>
        <taxon>Bacteria</taxon>
        <taxon>Bacillati</taxon>
        <taxon>Actinomycetota</taxon>
        <taxon>Actinomycetes</taxon>
        <taxon>Streptosporangiales</taxon>
        <taxon>Thermomonosporaceae</taxon>
        <taxon>Actinocorallia</taxon>
    </lineage>
</organism>
<dbReference type="RefSeq" id="WP_344827210.1">
    <property type="nucleotide sequence ID" value="NZ_BAAAUV010000006.1"/>
</dbReference>
<evidence type="ECO:0000256" key="1">
    <source>
        <dbReference type="SAM" id="Phobius"/>
    </source>
</evidence>
<accession>A0ABP6Q864</accession>
<protein>
    <submittedName>
        <fullName evidence="2">Uncharacterized protein</fullName>
    </submittedName>
</protein>
<feature type="transmembrane region" description="Helical" evidence="1">
    <location>
        <begin position="281"/>
        <end position="302"/>
    </location>
</feature>
<dbReference type="Proteomes" id="UP001501237">
    <property type="component" value="Unassembled WGS sequence"/>
</dbReference>
<feature type="transmembrane region" description="Helical" evidence="1">
    <location>
        <begin position="69"/>
        <end position="89"/>
    </location>
</feature>
<feature type="transmembrane region" description="Helical" evidence="1">
    <location>
        <begin position="17"/>
        <end position="39"/>
    </location>
</feature>
<feature type="transmembrane region" description="Helical" evidence="1">
    <location>
        <begin position="101"/>
        <end position="120"/>
    </location>
</feature>
<proteinExistence type="predicted"/>
<reference evidence="3" key="1">
    <citation type="journal article" date="2019" name="Int. J. Syst. Evol. Microbiol.">
        <title>The Global Catalogue of Microorganisms (GCM) 10K type strain sequencing project: providing services to taxonomists for standard genome sequencing and annotation.</title>
        <authorList>
            <consortium name="The Broad Institute Genomics Platform"/>
            <consortium name="The Broad Institute Genome Sequencing Center for Infectious Disease"/>
            <person name="Wu L."/>
            <person name="Ma J."/>
        </authorList>
    </citation>
    <scope>NUCLEOTIDE SEQUENCE [LARGE SCALE GENOMIC DNA]</scope>
    <source>
        <strain evidence="3">JCM 9377</strain>
    </source>
</reference>
<sequence length="438" mass="46563">MLLAHGVGGRQDLPIPLAAALTGAVLALLLSFVALGLLWKEPRLGGVPETARTLPRRLGGLVSGPGWAWTWRITGLVMAAYFCVGLLFGPDDPANPTAGTFYVLFWVGLVPLSLLFGPVWRTLNPLRTVHLLGSRAFRRDEEKGLRPLPPWLGHWPAAVGLFGFVWLELVAPERATLPVIRTWLAVYCLAMLAGAVVFGSQWFDRGDAFEAYSGLIGRLSPVGLRRDGVLCWRNPLDGMAELRPAPGLTVLVVVLLGSTMYDSLSGSADWVVFVQESSWPAPVWGTIGLLTVIGLVLAAFTAATGLADTWGAVMKGSAVVEFAPAVVPIAAGYLIAHYFTLLLFEGQRTIVRLGDPLVTGTNPLGGTDRPLNGLGTTPASIAMLQVTVIVLGHVLGTVLAHDRALALFPRRGAVLGQTPLLGLMTAYTSAGLFLLFAA</sequence>
<evidence type="ECO:0000313" key="2">
    <source>
        <dbReference type="EMBL" id="GAA3209492.1"/>
    </source>
</evidence>
<feature type="transmembrane region" description="Helical" evidence="1">
    <location>
        <begin position="152"/>
        <end position="171"/>
    </location>
</feature>
<feature type="transmembrane region" description="Helical" evidence="1">
    <location>
        <begin position="379"/>
        <end position="400"/>
    </location>
</feature>
<name>A0ABP6Q864_9ACTN</name>
<comment type="caution">
    <text evidence="2">The sequence shown here is derived from an EMBL/GenBank/DDBJ whole genome shotgun (WGS) entry which is preliminary data.</text>
</comment>
<keyword evidence="1" id="KW-1133">Transmembrane helix</keyword>
<gene>
    <name evidence="2" type="ORF">GCM10010468_26910</name>
</gene>
<feature type="transmembrane region" description="Helical" evidence="1">
    <location>
        <begin position="183"/>
        <end position="203"/>
    </location>
</feature>